<feature type="compositionally biased region" description="Basic and acidic residues" evidence="1">
    <location>
        <begin position="166"/>
        <end position="182"/>
    </location>
</feature>
<evidence type="ECO:0000313" key="2">
    <source>
        <dbReference type="EMBL" id="CAD9748536.1"/>
    </source>
</evidence>
<dbReference type="EMBL" id="HBHP01003595">
    <property type="protein sequence ID" value="CAD9748536.1"/>
    <property type="molecule type" value="Transcribed_RNA"/>
</dbReference>
<protein>
    <submittedName>
        <fullName evidence="2">Uncharacterized protein</fullName>
    </submittedName>
</protein>
<proteinExistence type="predicted"/>
<feature type="region of interest" description="Disordered" evidence="1">
    <location>
        <begin position="160"/>
        <end position="182"/>
    </location>
</feature>
<organism evidence="2">
    <name type="scientific">Lotharella oceanica</name>
    <dbReference type="NCBI Taxonomy" id="641309"/>
    <lineage>
        <taxon>Eukaryota</taxon>
        <taxon>Sar</taxon>
        <taxon>Rhizaria</taxon>
        <taxon>Cercozoa</taxon>
        <taxon>Chlorarachniophyceae</taxon>
        <taxon>Lotharella</taxon>
    </lineage>
</organism>
<feature type="compositionally biased region" description="Basic and acidic residues" evidence="1">
    <location>
        <begin position="102"/>
        <end position="121"/>
    </location>
</feature>
<reference evidence="2" key="1">
    <citation type="submission" date="2021-01" db="EMBL/GenBank/DDBJ databases">
        <authorList>
            <person name="Corre E."/>
            <person name="Pelletier E."/>
            <person name="Niang G."/>
            <person name="Scheremetjew M."/>
            <person name="Finn R."/>
            <person name="Kale V."/>
            <person name="Holt S."/>
            <person name="Cochrane G."/>
            <person name="Meng A."/>
            <person name="Brown T."/>
            <person name="Cohen L."/>
        </authorList>
    </citation>
    <scope>NUCLEOTIDE SEQUENCE</scope>
    <source>
        <strain evidence="2">CCMP622</strain>
    </source>
</reference>
<gene>
    <name evidence="2" type="ORF">LSP00402_LOCUS2285</name>
</gene>
<sequence length="358" mass="40848">MEALQGLIYCFIPPEDGNWAKKFSKTPSPQDLYKEAVIEPPNYESNSTSTTIKSNELLEVKLKHVVAVKKEQVVVVKDTPHQKRSLRPKKRPRRVVAKVPAAKKEDDRKRKLRRKAELARENRRRKKERIDELELEIPKIEEEIRKEMEFIQMVAGHGCHAGMNSSKDRKDARASQKISSEMHKKEEQRIFSALECLEARCPQEAVANVKNLFSVSVKRQKCTDFHFQACLGTSRLCPPVRFLVWALTQPANFYLNPSSIWHSLISQKLGMSKAQVSMLSTLQPLCLQIGQQVRCIEGVMRNGARAAVPRGPSLMSLETTCVQKIRNIMTSSQWINFCVWAHQNELTIDMLVSSSGNI</sequence>
<feature type="compositionally biased region" description="Basic residues" evidence="1">
    <location>
        <begin position="82"/>
        <end position="96"/>
    </location>
</feature>
<name>A0A7S2THU8_9EUKA</name>
<feature type="region of interest" description="Disordered" evidence="1">
    <location>
        <begin position="79"/>
        <end position="127"/>
    </location>
</feature>
<accession>A0A7S2THU8</accession>
<evidence type="ECO:0000256" key="1">
    <source>
        <dbReference type="SAM" id="MobiDB-lite"/>
    </source>
</evidence>
<dbReference type="AlphaFoldDB" id="A0A7S2THU8"/>